<dbReference type="RefSeq" id="XP_024673730.1">
    <property type="nucleotide sequence ID" value="XM_024817187.1"/>
</dbReference>
<dbReference type="InterPro" id="IPR000210">
    <property type="entry name" value="BTB/POZ_dom"/>
</dbReference>
<reference evidence="3 4" key="1">
    <citation type="submission" date="2017-12" db="EMBL/GenBank/DDBJ databases">
        <authorList>
            <consortium name="DOE Joint Genome Institute"/>
            <person name="Haridas S."/>
            <person name="Kjaerbolling I."/>
            <person name="Vesth T.C."/>
            <person name="Frisvad J.C."/>
            <person name="Nybo J.L."/>
            <person name="Theobald S."/>
            <person name="Kuo A."/>
            <person name="Bowyer P."/>
            <person name="Matsuda Y."/>
            <person name="Mondo S."/>
            <person name="Lyhne E.K."/>
            <person name="Kogle M.E."/>
            <person name="Clum A."/>
            <person name="Lipzen A."/>
            <person name="Salamov A."/>
            <person name="Ngan C.Y."/>
            <person name="Daum C."/>
            <person name="Chiniquy J."/>
            <person name="Barry K."/>
            <person name="LaButti K."/>
            <person name="Simmons B.A."/>
            <person name="Magnuson J.K."/>
            <person name="Mortensen U.H."/>
            <person name="Larsen T.O."/>
            <person name="Grigoriev I.V."/>
            <person name="Baker S.E."/>
            <person name="Andersen M.R."/>
            <person name="Nordberg H.P."/>
            <person name="Cantor M.N."/>
            <person name="Hua S.X."/>
        </authorList>
    </citation>
    <scope>NUCLEOTIDE SEQUENCE [LARGE SCALE GENOMIC DNA]</scope>
    <source>
        <strain evidence="3 4">CBS 102.13</strain>
    </source>
</reference>
<evidence type="ECO:0000313" key="4">
    <source>
        <dbReference type="Proteomes" id="UP000234585"/>
    </source>
</evidence>
<evidence type="ECO:0000313" key="3">
    <source>
        <dbReference type="EMBL" id="PLB39718.1"/>
    </source>
</evidence>
<keyword evidence="4" id="KW-1185">Reference proteome</keyword>
<evidence type="ECO:0000256" key="1">
    <source>
        <dbReference type="SAM" id="MobiDB-lite"/>
    </source>
</evidence>
<dbReference type="InterPro" id="IPR011333">
    <property type="entry name" value="SKP1/BTB/POZ_sf"/>
</dbReference>
<name>A0A2I2FGG6_ASPCN</name>
<dbReference type="PANTHER" id="PTHR47843">
    <property type="entry name" value="BTB DOMAIN-CONTAINING PROTEIN-RELATED"/>
    <property type="match status" value="1"/>
</dbReference>
<organism evidence="3 4">
    <name type="scientific">Aspergillus candidus</name>
    <dbReference type="NCBI Taxonomy" id="41067"/>
    <lineage>
        <taxon>Eukaryota</taxon>
        <taxon>Fungi</taxon>
        <taxon>Dikarya</taxon>
        <taxon>Ascomycota</taxon>
        <taxon>Pezizomycotina</taxon>
        <taxon>Eurotiomycetes</taxon>
        <taxon>Eurotiomycetidae</taxon>
        <taxon>Eurotiales</taxon>
        <taxon>Aspergillaceae</taxon>
        <taxon>Aspergillus</taxon>
        <taxon>Aspergillus subgen. Circumdati</taxon>
    </lineage>
</organism>
<dbReference type="CDD" id="cd18186">
    <property type="entry name" value="BTB_POZ_ZBTB_KLHL-like"/>
    <property type="match status" value="1"/>
</dbReference>
<dbReference type="STRING" id="41067.A0A2I2FGG6"/>
<dbReference type="OrthoDB" id="9997739at2759"/>
<dbReference type="GeneID" id="36524347"/>
<accession>A0A2I2FGG6</accession>
<sequence>MNPCTSGSFFAEPPIRIRVGSDKKTYYAHRQALSANASSALHARVTGPWRECGEEEIDWTDFDEQTISCVLQFLYTQEYNVRKPVQLAEKSSQSDAGKGQGQHPGSRADEGGSSGILATVPAEHTVARPEAYEQQAPEADEPEDDEPEDDEPEDDEPEDDEPEDPIDRPLTPLSHYFATSIPVKHDPPTGGDSSQTTYEGEPNEVLVHAKVYTFAHRYLVDNLVQYVLQRLKRILIAIQTKQLGFCPQLAESISLIYGATSAYGAQGDPARNILSQFVALNYTAMYGSGLEKLLAEEGQFTIDLSRKLARRLMNNPLEEKLNELSTAHESLSADKEREIKRLTRELKEWDDWNASRPLNKRRSMPSRDTGFFG</sequence>
<dbReference type="PROSITE" id="PS50097">
    <property type="entry name" value="BTB"/>
    <property type="match status" value="1"/>
</dbReference>
<dbReference type="AlphaFoldDB" id="A0A2I2FGG6"/>
<dbReference type="PANTHER" id="PTHR47843:SF5">
    <property type="entry name" value="BTB_POZ DOMAIN PROTEIN"/>
    <property type="match status" value="1"/>
</dbReference>
<dbReference type="Gene3D" id="3.30.710.10">
    <property type="entry name" value="Potassium Channel Kv1.1, Chain A"/>
    <property type="match status" value="1"/>
</dbReference>
<dbReference type="EMBL" id="KZ559128">
    <property type="protein sequence ID" value="PLB39718.1"/>
    <property type="molecule type" value="Genomic_DNA"/>
</dbReference>
<dbReference type="Proteomes" id="UP000234585">
    <property type="component" value="Unassembled WGS sequence"/>
</dbReference>
<feature type="region of interest" description="Disordered" evidence="1">
    <location>
        <begin position="87"/>
        <end position="201"/>
    </location>
</feature>
<gene>
    <name evidence="3" type="ORF">BDW47DRAFT_130859</name>
</gene>
<evidence type="ECO:0000259" key="2">
    <source>
        <dbReference type="PROSITE" id="PS50097"/>
    </source>
</evidence>
<proteinExistence type="predicted"/>
<protein>
    <recommendedName>
        <fullName evidence="2">BTB domain-containing protein</fullName>
    </recommendedName>
</protein>
<feature type="compositionally biased region" description="Acidic residues" evidence="1">
    <location>
        <begin position="138"/>
        <end position="164"/>
    </location>
</feature>
<dbReference type="SUPFAM" id="SSF54695">
    <property type="entry name" value="POZ domain"/>
    <property type="match status" value="1"/>
</dbReference>
<feature type="domain" description="BTB" evidence="2">
    <location>
        <begin position="13"/>
        <end position="83"/>
    </location>
</feature>